<dbReference type="Proteomes" id="UP001233999">
    <property type="component" value="Unassembled WGS sequence"/>
</dbReference>
<name>A0AAD8ENC8_DIPPU</name>
<sequence length="52" mass="5996">MVLIFDFSYFMPNTLYALSPSFGCIHQHKKGTIEYYCIQVEETGLQEDGESN</sequence>
<dbReference type="AlphaFoldDB" id="A0AAD8ENC8"/>
<organism evidence="1 2">
    <name type="scientific">Diploptera punctata</name>
    <name type="common">Pacific beetle cockroach</name>
    <dbReference type="NCBI Taxonomy" id="6984"/>
    <lineage>
        <taxon>Eukaryota</taxon>
        <taxon>Metazoa</taxon>
        <taxon>Ecdysozoa</taxon>
        <taxon>Arthropoda</taxon>
        <taxon>Hexapoda</taxon>
        <taxon>Insecta</taxon>
        <taxon>Pterygota</taxon>
        <taxon>Neoptera</taxon>
        <taxon>Polyneoptera</taxon>
        <taxon>Dictyoptera</taxon>
        <taxon>Blattodea</taxon>
        <taxon>Blaberoidea</taxon>
        <taxon>Blaberidae</taxon>
        <taxon>Diplopterinae</taxon>
        <taxon>Diploptera</taxon>
    </lineage>
</organism>
<protein>
    <submittedName>
        <fullName evidence="1">Uncharacterized protein</fullName>
    </submittedName>
</protein>
<reference evidence="1" key="2">
    <citation type="submission" date="2023-05" db="EMBL/GenBank/DDBJ databases">
        <authorList>
            <person name="Fouks B."/>
        </authorList>
    </citation>
    <scope>NUCLEOTIDE SEQUENCE</scope>
    <source>
        <strain evidence="1">Stay&amp;Tobe</strain>
        <tissue evidence="1">Testes</tissue>
    </source>
</reference>
<comment type="caution">
    <text evidence="1">The sequence shown here is derived from an EMBL/GenBank/DDBJ whole genome shotgun (WGS) entry which is preliminary data.</text>
</comment>
<keyword evidence="2" id="KW-1185">Reference proteome</keyword>
<dbReference type="EMBL" id="JASPKZ010002294">
    <property type="protein sequence ID" value="KAJ9596099.1"/>
    <property type="molecule type" value="Genomic_DNA"/>
</dbReference>
<reference evidence="1" key="1">
    <citation type="journal article" date="2023" name="IScience">
        <title>Live-bearing cockroach genome reveals convergent evolutionary mechanisms linked to viviparity in insects and beyond.</title>
        <authorList>
            <person name="Fouks B."/>
            <person name="Harrison M.C."/>
            <person name="Mikhailova A.A."/>
            <person name="Marchal E."/>
            <person name="English S."/>
            <person name="Carruthers M."/>
            <person name="Jennings E.C."/>
            <person name="Chiamaka E.L."/>
            <person name="Frigard R.A."/>
            <person name="Pippel M."/>
            <person name="Attardo G.M."/>
            <person name="Benoit J.B."/>
            <person name="Bornberg-Bauer E."/>
            <person name="Tobe S.S."/>
        </authorList>
    </citation>
    <scope>NUCLEOTIDE SEQUENCE</scope>
    <source>
        <strain evidence="1">Stay&amp;Tobe</strain>
    </source>
</reference>
<gene>
    <name evidence="1" type="ORF">L9F63_012683</name>
</gene>
<evidence type="ECO:0000313" key="1">
    <source>
        <dbReference type="EMBL" id="KAJ9596099.1"/>
    </source>
</evidence>
<accession>A0AAD8ENC8</accession>
<evidence type="ECO:0000313" key="2">
    <source>
        <dbReference type="Proteomes" id="UP001233999"/>
    </source>
</evidence>
<feature type="non-terminal residue" evidence="1">
    <location>
        <position position="52"/>
    </location>
</feature>
<proteinExistence type="predicted"/>
<feature type="non-terminal residue" evidence="1">
    <location>
        <position position="1"/>
    </location>
</feature>